<evidence type="ECO:0000256" key="2">
    <source>
        <dbReference type="ARBA" id="ARBA00022670"/>
    </source>
</evidence>
<dbReference type="InterPro" id="IPR000209">
    <property type="entry name" value="Peptidase_S8/S53_dom"/>
</dbReference>
<dbReference type="InterPro" id="IPR015500">
    <property type="entry name" value="Peptidase_S8_subtilisin-rel"/>
</dbReference>
<dbReference type="RefSeq" id="WP_264490456.1">
    <property type="nucleotide sequence ID" value="NZ_JAPDDT010000024.1"/>
</dbReference>
<evidence type="ECO:0000256" key="4">
    <source>
        <dbReference type="ARBA" id="ARBA00022825"/>
    </source>
</evidence>
<proteinExistence type="inferred from homology"/>
<protein>
    <submittedName>
        <fullName evidence="7">S8 family serine peptidase</fullName>
    </submittedName>
</protein>
<dbReference type="EMBL" id="JAPDDT010000024">
    <property type="protein sequence ID" value="MCW1926348.1"/>
    <property type="molecule type" value="Genomic_DNA"/>
</dbReference>
<dbReference type="InterPro" id="IPR022398">
    <property type="entry name" value="Peptidase_S8_His-AS"/>
</dbReference>
<evidence type="ECO:0000256" key="1">
    <source>
        <dbReference type="ARBA" id="ARBA00011073"/>
    </source>
</evidence>
<comment type="similarity">
    <text evidence="1 5">Belongs to the peptidase S8 family.</text>
</comment>
<name>A0ABT3GS69_9BACT</name>
<dbReference type="PRINTS" id="PR00723">
    <property type="entry name" value="SUBTILISIN"/>
</dbReference>
<keyword evidence="8" id="KW-1185">Reference proteome</keyword>
<accession>A0ABT3GS69</accession>
<evidence type="ECO:0000259" key="6">
    <source>
        <dbReference type="Pfam" id="PF00082"/>
    </source>
</evidence>
<evidence type="ECO:0000313" key="7">
    <source>
        <dbReference type="EMBL" id="MCW1926348.1"/>
    </source>
</evidence>
<dbReference type="PANTHER" id="PTHR43806:SF11">
    <property type="entry name" value="CEREVISIN-RELATED"/>
    <property type="match status" value="1"/>
</dbReference>
<dbReference type="SUPFAM" id="SSF52743">
    <property type="entry name" value="Subtilisin-like"/>
    <property type="match status" value="1"/>
</dbReference>
<gene>
    <name evidence="7" type="ORF">OKA05_27605</name>
</gene>
<evidence type="ECO:0000256" key="5">
    <source>
        <dbReference type="PROSITE-ProRule" id="PRU01240"/>
    </source>
</evidence>
<comment type="caution">
    <text evidence="7">The sequence shown here is derived from an EMBL/GenBank/DDBJ whole genome shotgun (WGS) entry which is preliminary data.</text>
</comment>
<dbReference type="PROSITE" id="PS00137">
    <property type="entry name" value="SUBTILASE_HIS"/>
    <property type="match status" value="1"/>
</dbReference>
<dbReference type="PROSITE" id="PS00138">
    <property type="entry name" value="SUBTILASE_SER"/>
    <property type="match status" value="1"/>
</dbReference>
<dbReference type="InterPro" id="IPR050131">
    <property type="entry name" value="Peptidase_S8_subtilisin-like"/>
</dbReference>
<evidence type="ECO:0000313" key="8">
    <source>
        <dbReference type="Proteomes" id="UP001320876"/>
    </source>
</evidence>
<feature type="active site" description="Charge relay system" evidence="5">
    <location>
        <position position="220"/>
    </location>
</feature>
<evidence type="ECO:0000256" key="3">
    <source>
        <dbReference type="ARBA" id="ARBA00022801"/>
    </source>
</evidence>
<feature type="active site" description="Charge relay system" evidence="5">
    <location>
        <position position="371"/>
    </location>
</feature>
<dbReference type="InterPro" id="IPR036852">
    <property type="entry name" value="Peptidase_S8/S53_dom_sf"/>
</dbReference>
<dbReference type="PROSITE" id="PS51892">
    <property type="entry name" value="SUBTILASE"/>
    <property type="match status" value="1"/>
</dbReference>
<sequence>MKARLRRLMPGALVLLCGWLGYWLVQDAAPAPSPPLPRKQLVATPRKLPPEAPKPTKSHVRDRFPDGTTIEVFGSCREEEIILRFPTEASYDSFLHALRHSSVRLIDRLDLLRAIRIGFNAEEMVVLTALFADEQITTYKTLTRLPEAPRAWGGASAHAVAFGAQVLPWLGVTGDNSRWGSGVKLAVLDTGIVAHPALPPIARSIEVFPFPDDPATTHLHGTAVASLIAGKHPMVRGVAPAVDLISVRVLDDRGTSDSFAIAAGILAAMDAGAEILNLSLGEQSDSPLVGEAIRMAIDRGIVVVASSGNEGLQEAKYPAAYEGVIGVGAVDASGERMAFSNLGSGLGLTAPGYGLNAAAPGGGFVAVSGTSASAPLVAAAIAAVMSDGSGRRVSAAEAVKTVLAYTDDEGLPGPDAEYGSGVLNLGRIMNRSVPGLSDAVITNLRLVPASGGTSRDEVQLTVQNRGTATLINTLVEITTPAGKTAINATTIPACGIQTFTVPLGTGRGDGTISASVSLGNSAIDLTPQNNHIESAFSRH</sequence>
<dbReference type="InterPro" id="IPR023828">
    <property type="entry name" value="Peptidase_S8_Ser-AS"/>
</dbReference>
<keyword evidence="3 5" id="KW-0378">Hydrolase</keyword>
<dbReference type="Proteomes" id="UP001320876">
    <property type="component" value="Unassembled WGS sequence"/>
</dbReference>
<feature type="active site" description="Charge relay system" evidence="5">
    <location>
        <position position="189"/>
    </location>
</feature>
<dbReference type="Pfam" id="PF00082">
    <property type="entry name" value="Peptidase_S8"/>
    <property type="match status" value="1"/>
</dbReference>
<feature type="domain" description="Peptidase S8/S53" evidence="6">
    <location>
        <begin position="180"/>
        <end position="421"/>
    </location>
</feature>
<dbReference type="Gene3D" id="3.40.50.200">
    <property type="entry name" value="Peptidase S8/S53 domain"/>
    <property type="match status" value="1"/>
</dbReference>
<dbReference type="PANTHER" id="PTHR43806">
    <property type="entry name" value="PEPTIDASE S8"/>
    <property type="match status" value="1"/>
</dbReference>
<keyword evidence="2 5" id="KW-0645">Protease</keyword>
<reference evidence="7 8" key="1">
    <citation type="submission" date="2022-10" db="EMBL/GenBank/DDBJ databases">
        <title>Luteolibacter arcticus strain CCTCC AB 2014275, whole genome shotgun sequencing project.</title>
        <authorList>
            <person name="Zhao G."/>
            <person name="Shen L."/>
        </authorList>
    </citation>
    <scope>NUCLEOTIDE SEQUENCE [LARGE SCALE GENOMIC DNA]</scope>
    <source>
        <strain evidence="7 8">CCTCC AB 2014275</strain>
    </source>
</reference>
<keyword evidence="4 5" id="KW-0720">Serine protease</keyword>
<organism evidence="7 8">
    <name type="scientific">Luteolibacter arcticus</name>
    <dbReference type="NCBI Taxonomy" id="1581411"/>
    <lineage>
        <taxon>Bacteria</taxon>
        <taxon>Pseudomonadati</taxon>
        <taxon>Verrucomicrobiota</taxon>
        <taxon>Verrucomicrobiia</taxon>
        <taxon>Verrucomicrobiales</taxon>
        <taxon>Verrucomicrobiaceae</taxon>
        <taxon>Luteolibacter</taxon>
    </lineage>
</organism>